<feature type="repeat" description="PPR" evidence="2">
    <location>
        <begin position="454"/>
        <end position="488"/>
    </location>
</feature>
<dbReference type="FunFam" id="1.25.40.10:FF:000144">
    <property type="entry name" value="Pentatricopeptide repeat-containing protein, mitochondrial"/>
    <property type="match status" value="1"/>
</dbReference>
<feature type="repeat" description="PPR" evidence="2">
    <location>
        <begin position="82"/>
        <end position="116"/>
    </location>
</feature>
<dbReference type="EMBL" id="NMUH01000367">
    <property type="protein sequence ID" value="MQL77799.1"/>
    <property type="molecule type" value="Genomic_DNA"/>
</dbReference>
<dbReference type="InterPro" id="IPR002885">
    <property type="entry name" value="PPR_rpt"/>
</dbReference>
<dbReference type="FunFam" id="1.25.40.10:FF:000073">
    <property type="entry name" value="Pentatricopeptide repeat-containing protein chloroplastic"/>
    <property type="match status" value="2"/>
</dbReference>
<dbReference type="Pfam" id="PF20431">
    <property type="entry name" value="E_motif"/>
    <property type="match status" value="1"/>
</dbReference>
<sequence length="892" mass="98502">MSAAKPRSISLINPRDLHSSIARAFSAFESSADLRGVHCLVVTSGLSGSPFFCGKLISKYAAIGNTAAARSVFVSAPHSRSNVFLWNSVIRAHTQNGMFGEALDIYGQMRRTGLPADSFTFPSVVGACAGLRDLEMGRLVHDHILEMGLASDLFVGNSLINMYARLGRLAEAQESFDRMPAKDLVSWNSLISGYTANGEWQKSVEIYDELRISGFVPDCFTVESVLPVYGALGASEEGQVIHCLVNKIGIDKDRLVNNGLIAMYSRFQNLVHARRVFDMMVDSDIISWNTMIDGYVQASHFGAALGLFREMLTRLQPDLITVTIALRVSYHVEDMKFGRSTHGYILRNGYECDISADNVLIALYSKYGNLKASRMVFEGMTCRDLVSWNTLIKGYVQRGCFDEVKELFSLTKKSDIKPDPVTVVSLLKVCTQLGDLIHGKLLHGYATKTGFNESLFLRNAVLDMYSKCSSLEDALKVFEEMETRDIISWNTIISGSVLNGHCSLGLEKFVRMNTEGVNPDTATMLAVLPACSILAAKRLGKGIHACTFKFALESDLPVGNALIEMYSKCGNLDDSIRVFNHMKNKDVVTWTALVSAYGMYGEGKQALRAFMDMKGMGIVPDHVTFVAVIYACSHSGLVEEGLAVFDRMEKDYGITPNIEHCSCIVDLLSRSGRLEEAENFICGMPVKPDVSIWGALLSACRSKDATAIAERAAKRIIELDGDNTGYYVLVSNLYASTGKWNAVGKVRNSIKAKGLKKDPGYSWVDIGGKTYVFGSGDSVEQSKEVYKLLEELAVLMAKEGYVPDRKFVLHDVEEDDKREMLCGHSERLAIAFGLLNTKPGTPLQIMKNLRVCGDCHTAIKYISKIVQRELLVRDANRFHLFKDGTCSCGDHW</sequence>
<proteinExistence type="predicted"/>
<evidence type="ECO:0000313" key="4">
    <source>
        <dbReference type="EMBL" id="MQL77799.1"/>
    </source>
</evidence>
<feature type="repeat" description="PPR" evidence="2">
    <location>
        <begin position="621"/>
        <end position="651"/>
    </location>
</feature>
<evidence type="ECO:0000256" key="1">
    <source>
        <dbReference type="ARBA" id="ARBA00022737"/>
    </source>
</evidence>
<feature type="domain" description="DYW" evidence="3">
    <location>
        <begin position="800"/>
        <end position="892"/>
    </location>
</feature>
<evidence type="ECO:0000259" key="3">
    <source>
        <dbReference type="Pfam" id="PF14432"/>
    </source>
</evidence>
<feature type="repeat" description="PPR" evidence="2">
    <location>
        <begin position="183"/>
        <end position="217"/>
    </location>
</feature>
<dbReference type="InterPro" id="IPR046848">
    <property type="entry name" value="E_motif"/>
</dbReference>
<dbReference type="FunFam" id="1.25.40.10:FF:000344">
    <property type="entry name" value="Pentatricopeptide repeat-containing protein"/>
    <property type="match status" value="1"/>
</dbReference>
<dbReference type="PROSITE" id="PS51375">
    <property type="entry name" value="PPR"/>
    <property type="match status" value="9"/>
</dbReference>
<feature type="repeat" description="PPR" evidence="2">
    <location>
        <begin position="384"/>
        <end position="418"/>
    </location>
</feature>
<feature type="repeat" description="PPR" evidence="2">
    <location>
        <begin position="284"/>
        <end position="314"/>
    </location>
</feature>
<dbReference type="Pfam" id="PF01535">
    <property type="entry name" value="PPR"/>
    <property type="match status" value="3"/>
</dbReference>
<dbReference type="GO" id="GO:0003723">
    <property type="term" value="F:RNA binding"/>
    <property type="evidence" value="ECO:0007669"/>
    <property type="project" value="InterPro"/>
</dbReference>
<comment type="caution">
    <text evidence="4">The sequence shown here is derived from an EMBL/GenBank/DDBJ whole genome shotgun (WGS) entry which is preliminary data.</text>
</comment>
<dbReference type="InterPro" id="IPR032867">
    <property type="entry name" value="DYW_dom"/>
</dbReference>
<name>A0A843UCC4_COLES</name>
<organism evidence="4 5">
    <name type="scientific">Colocasia esculenta</name>
    <name type="common">Wild taro</name>
    <name type="synonym">Arum esculentum</name>
    <dbReference type="NCBI Taxonomy" id="4460"/>
    <lineage>
        <taxon>Eukaryota</taxon>
        <taxon>Viridiplantae</taxon>
        <taxon>Streptophyta</taxon>
        <taxon>Embryophyta</taxon>
        <taxon>Tracheophyta</taxon>
        <taxon>Spermatophyta</taxon>
        <taxon>Magnoliopsida</taxon>
        <taxon>Liliopsida</taxon>
        <taxon>Araceae</taxon>
        <taxon>Aroideae</taxon>
        <taxon>Colocasieae</taxon>
        <taxon>Colocasia</taxon>
    </lineage>
</organism>
<evidence type="ECO:0000256" key="2">
    <source>
        <dbReference type="PROSITE-ProRule" id="PRU00708"/>
    </source>
</evidence>
<dbReference type="AlphaFoldDB" id="A0A843UCC4"/>
<protein>
    <recommendedName>
        <fullName evidence="3">DYW domain-containing protein</fullName>
    </recommendedName>
</protein>
<dbReference type="Gene3D" id="1.25.40.10">
    <property type="entry name" value="Tetratricopeptide repeat domain"/>
    <property type="match status" value="6"/>
</dbReference>
<dbReference type="PANTHER" id="PTHR47926:SF533">
    <property type="entry name" value="DYW DOMAIN-CONTAINING PROTEIN"/>
    <property type="match status" value="1"/>
</dbReference>
<keyword evidence="5" id="KW-1185">Reference proteome</keyword>
<dbReference type="GO" id="GO:0009451">
    <property type="term" value="P:RNA modification"/>
    <property type="evidence" value="ECO:0007669"/>
    <property type="project" value="InterPro"/>
</dbReference>
<dbReference type="NCBIfam" id="TIGR00756">
    <property type="entry name" value="PPR"/>
    <property type="match status" value="8"/>
</dbReference>
<dbReference type="Pfam" id="PF14432">
    <property type="entry name" value="DYW_deaminase"/>
    <property type="match status" value="1"/>
</dbReference>
<dbReference type="Proteomes" id="UP000652761">
    <property type="component" value="Unassembled WGS sequence"/>
</dbReference>
<keyword evidence="1" id="KW-0677">Repeat</keyword>
<reference evidence="4" key="1">
    <citation type="submission" date="2017-07" db="EMBL/GenBank/DDBJ databases">
        <title>Taro Niue Genome Assembly and Annotation.</title>
        <authorList>
            <person name="Atibalentja N."/>
            <person name="Keating K."/>
            <person name="Fields C.J."/>
        </authorList>
    </citation>
    <scope>NUCLEOTIDE SEQUENCE</scope>
    <source>
        <strain evidence="4">Niue_2</strain>
        <tissue evidence="4">Leaf</tissue>
    </source>
</reference>
<dbReference type="OrthoDB" id="185373at2759"/>
<accession>A0A843UCC4</accession>
<dbReference type="FunFam" id="1.25.40.10:FF:000366">
    <property type="entry name" value="Pentatricopeptide (PPR) repeat-containing protein"/>
    <property type="match status" value="1"/>
</dbReference>
<feature type="repeat" description="PPR" evidence="2">
    <location>
        <begin position="586"/>
        <end position="620"/>
    </location>
</feature>
<dbReference type="GO" id="GO:0008270">
    <property type="term" value="F:zinc ion binding"/>
    <property type="evidence" value="ECO:0007669"/>
    <property type="project" value="InterPro"/>
</dbReference>
<dbReference type="InterPro" id="IPR011990">
    <property type="entry name" value="TPR-like_helical_dom_sf"/>
</dbReference>
<dbReference type="InterPro" id="IPR046960">
    <property type="entry name" value="PPR_At4g14850-like_plant"/>
</dbReference>
<evidence type="ECO:0000313" key="5">
    <source>
        <dbReference type="Proteomes" id="UP000652761"/>
    </source>
</evidence>
<feature type="repeat" description="PPR" evidence="2">
    <location>
        <begin position="555"/>
        <end position="585"/>
    </location>
</feature>
<gene>
    <name evidence="4" type="ORF">Taro_010225</name>
</gene>
<dbReference type="Pfam" id="PF13041">
    <property type="entry name" value="PPR_2"/>
    <property type="match status" value="5"/>
</dbReference>
<feature type="repeat" description="PPR" evidence="2">
    <location>
        <begin position="152"/>
        <end position="182"/>
    </location>
</feature>
<dbReference type="PANTHER" id="PTHR47926">
    <property type="entry name" value="PENTATRICOPEPTIDE REPEAT-CONTAINING PROTEIN"/>
    <property type="match status" value="1"/>
</dbReference>